<evidence type="ECO:0000313" key="2">
    <source>
        <dbReference type="Proteomes" id="UP000729182"/>
    </source>
</evidence>
<feature type="non-terminal residue" evidence="1">
    <location>
        <position position="1"/>
    </location>
</feature>
<proteinExistence type="predicted"/>
<dbReference type="RefSeq" id="WP_155459046.1">
    <property type="nucleotide sequence ID" value="NZ_WNHN01000490.1"/>
</dbReference>
<sequence>HVLGKYPEHIFKYWERKGISVDFTDQDKEDLLGGTVDYIGFSYYMSFAIDSHRENSPYFDYLETEDLVKNNYVKASEWEWQIDPEGLRYALNWFTD</sequence>
<protein>
    <submittedName>
        <fullName evidence="1">Family 1 glycosylhydrolase</fullName>
    </submittedName>
</protein>
<comment type="caution">
    <text evidence="1">The sequence shown here is derived from an EMBL/GenBank/DDBJ whole genome shotgun (WGS) entry which is preliminary data.</text>
</comment>
<dbReference type="GO" id="GO:0005975">
    <property type="term" value="P:carbohydrate metabolic process"/>
    <property type="evidence" value="ECO:0007669"/>
    <property type="project" value="InterPro"/>
</dbReference>
<dbReference type="AlphaFoldDB" id="A0AAW9W8B5"/>
<feature type="non-terminal residue" evidence="1">
    <location>
        <position position="96"/>
    </location>
</feature>
<organism evidence="1 2">
    <name type="scientific">Streptococcus pneumoniae</name>
    <dbReference type="NCBI Taxonomy" id="1313"/>
    <lineage>
        <taxon>Bacteria</taxon>
        <taxon>Bacillati</taxon>
        <taxon>Bacillota</taxon>
        <taxon>Bacilli</taxon>
        <taxon>Lactobacillales</taxon>
        <taxon>Streptococcaceae</taxon>
        <taxon>Streptococcus</taxon>
    </lineage>
</organism>
<accession>A0AAW9W8B5</accession>
<dbReference type="GO" id="GO:0004553">
    <property type="term" value="F:hydrolase activity, hydrolyzing O-glycosyl compounds"/>
    <property type="evidence" value="ECO:0007669"/>
    <property type="project" value="InterPro"/>
</dbReference>
<dbReference type="Pfam" id="PF00232">
    <property type="entry name" value="Glyco_hydro_1"/>
    <property type="match status" value="1"/>
</dbReference>
<dbReference type="EMBL" id="WNHN01000490">
    <property type="protein sequence ID" value="MTV78131.1"/>
    <property type="molecule type" value="Genomic_DNA"/>
</dbReference>
<dbReference type="InterPro" id="IPR001360">
    <property type="entry name" value="Glyco_hydro_1"/>
</dbReference>
<dbReference type="Proteomes" id="UP000729182">
    <property type="component" value="Unassembled WGS sequence"/>
</dbReference>
<dbReference type="InterPro" id="IPR017853">
    <property type="entry name" value="GH"/>
</dbReference>
<dbReference type="SUPFAM" id="SSF51445">
    <property type="entry name" value="(Trans)glycosidases"/>
    <property type="match status" value="1"/>
</dbReference>
<gene>
    <name evidence="1" type="ORF">GM535_13000</name>
</gene>
<reference evidence="1" key="1">
    <citation type="submission" date="2019-11" db="EMBL/GenBank/DDBJ databases">
        <title>Growth characteristics of pneumococcus vary with the chemical composition of the capsule and with environmental conditions.</title>
        <authorList>
            <person name="Tothpal A."/>
            <person name="Desobry K."/>
            <person name="Joshi S."/>
            <person name="Wyllie A.L."/>
            <person name="Weinberger D.M."/>
        </authorList>
    </citation>
    <scope>NUCLEOTIDE SEQUENCE</scope>
    <source>
        <strain evidence="1">Pnumococcus10A</strain>
    </source>
</reference>
<dbReference type="Gene3D" id="3.20.20.80">
    <property type="entry name" value="Glycosidases"/>
    <property type="match status" value="1"/>
</dbReference>
<evidence type="ECO:0000313" key="1">
    <source>
        <dbReference type="EMBL" id="MTV78131.1"/>
    </source>
</evidence>
<name>A0AAW9W8B5_STREE</name>